<organism evidence="1">
    <name type="scientific">Timema shepardi</name>
    <name type="common">Walking stick</name>
    <dbReference type="NCBI Taxonomy" id="629360"/>
    <lineage>
        <taxon>Eukaryota</taxon>
        <taxon>Metazoa</taxon>
        <taxon>Ecdysozoa</taxon>
        <taxon>Arthropoda</taxon>
        <taxon>Hexapoda</taxon>
        <taxon>Insecta</taxon>
        <taxon>Pterygota</taxon>
        <taxon>Neoptera</taxon>
        <taxon>Polyneoptera</taxon>
        <taxon>Phasmatodea</taxon>
        <taxon>Timematodea</taxon>
        <taxon>Timematoidea</taxon>
        <taxon>Timematidae</taxon>
        <taxon>Timema</taxon>
    </lineage>
</organism>
<gene>
    <name evidence="1" type="ORF">TSIB3V08_LOCUS12919</name>
</gene>
<proteinExistence type="predicted"/>
<accession>A0A7R9G7T4</accession>
<reference evidence="1" key="1">
    <citation type="submission" date="2020-11" db="EMBL/GenBank/DDBJ databases">
        <authorList>
            <person name="Tran Van P."/>
        </authorList>
    </citation>
    <scope>NUCLEOTIDE SEQUENCE</scope>
</reference>
<dbReference type="AlphaFoldDB" id="A0A7R9G7T4"/>
<dbReference type="EMBL" id="OC018022">
    <property type="protein sequence ID" value="CAD7268919.1"/>
    <property type="molecule type" value="Genomic_DNA"/>
</dbReference>
<protein>
    <submittedName>
        <fullName evidence="1">Uncharacterized protein</fullName>
    </submittedName>
</protein>
<name>A0A7R9G7T4_TIMSH</name>
<sequence length="61" mass="6730">MKKVAHLMSLKLNKALKSLLFTALYQDATVHKLLVQTKPSSSSRSLMTNAVIGYQYASAMT</sequence>
<evidence type="ECO:0000313" key="1">
    <source>
        <dbReference type="EMBL" id="CAD7268919.1"/>
    </source>
</evidence>